<dbReference type="AlphaFoldDB" id="A0A183J3E5"/>
<evidence type="ECO:0000256" key="1">
    <source>
        <dbReference type="SAM" id="MobiDB-lite"/>
    </source>
</evidence>
<gene>
    <name evidence="2" type="ORF">SBAD_LOCUS10393</name>
</gene>
<protein>
    <submittedName>
        <fullName evidence="4">Homeobox_KN domain-containing protein</fullName>
    </submittedName>
</protein>
<name>A0A183J3E5_9BILA</name>
<feature type="region of interest" description="Disordered" evidence="1">
    <location>
        <begin position="142"/>
        <end position="175"/>
    </location>
</feature>
<feature type="region of interest" description="Disordered" evidence="1">
    <location>
        <begin position="86"/>
        <end position="126"/>
    </location>
</feature>
<accession>A0A183J3E5</accession>
<sequence length="278" mass="30752">MGDRQVNYSLPFANLHSLSIPLGMNRSGSRDSFLTDMSNVSVASLMSERSALSDLDTDEAQQNDCMYVRFPYDELLKMVKPCGSDDLGDGDADSSGDGLGGGRRSEDCSPGDSGRKSEPKRKLYGHEPLSILLSPNLYRSFSSPELTDESSRGDGTEHRQPPVHNGTHKVTDSPALPLKRCLSDAVLLRRSSNVISQTKFRISPYRNMTPTQVTELKLLVVEALARTGHFPSSPDVARQFGQRTTAQEKSTMVLNWLKTMYDHLNDNLSAFTLHLKNK</sequence>
<feature type="compositionally biased region" description="Basic and acidic residues" evidence="1">
    <location>
        <begin position="103"/>
        <end position="125"/>
    </location>
</feature>
<reference evidence="4" key="1">
    <citation type="submission" date="2016-06" db="UniProtKB">
        <authorList>
            <consortium name="WormBaseParasite"/>
        </authorList>
    </citation>
    <scope>IDENTIFICATION</scope>
</reference>
<proteinExistence type="predicted"/>
<reference evidence="2 3" key="2">
    <citation type="submission" date="2018-11" db="EMBL/GenBank/DDBJ databases">
        <authorList>
            <consortium name="Pathogen Informatics"/>
        </authorList>
    </citation>
    <scope>NUCLEOTIDE SEQUENCE [LARGE SCALE GENOMIC DNA]</scope>
</reference>
<feature type="compositionally biased region" description="Basic and acidic residues" evidence="1">
    <location>
        <begin position="149"/>
        <end position="160"/>
    </location>
</feature>
<organism evidence="4">
    <name type="scientific">Soboliphyme baturini</name>
    <dbReference type="NCBI Taxonomy" id="241478"/>
    <lineage>
        <taxon>Eukaryota</taxon>
        <taxon>Metazoa</taxon>
        <taxon>Ecdysozoa</taxon>
        <taxon>Nematoda</taxon>
        <taxon>Enoplea</taxon>
        <taxon>Dorylaimia</taxon>
        <taxon>Dioctophymatida</taxon>
        <taxon>Dioctophymatoidea</taxon>
        <taxon>Soboliphymatidae</taxon>
        <taxon>Soboliphyme</taxon>
    </lineage>
</organism>
<dbReference type="EMBL" id="UZAM01014012">
    <property type="protein sequence ID" value="VDP31484.1"/>
    <property type="molecule type" value="Genomic_DNA"/>
</dbReference>
<keyword evidence="3" id="KW-1185">Reference proteome</keyword>
<evidence type="ECO:0000313" key="3">
    <source>
        <dbReference type="Proteomes" id="UP000270296"/>
    </source>
</evidence>
<evidence type="ECO:0000313" key="4">
    <source>
        <dbReference type="WBParaSite" id="SBAD_0001075901-mRNA-1"/>
    </source>
</evidence>
<dbReference type="WBParaSite" id="SBAD_0001075901-mRNA-1">
    <property type="protein sequence ID" value="SBAD_0001075901-mRNA-1"/>
    <property type="gene ID" value="SBAD_0001075901"/>
</dbReference>
<dbReference type="Proteomes" id="UP000270296">
    <property type="component" value="Unassembled WGS sequence"/>
</dbReference>
<evidence type="ECO:0000313" key="2">
    <source>
        <dbReference type="EMBL" id="VDP31484.1"/>
    </source>
</evidence>